<dbReference type="GO" id="GO:0016757">
    <property type="term" value="F:glycosyltransferase activity"/>
    <property type="evidence" value="ECO:0007669"/>
    <property type="project" value="UniProtKB-KW"/>
</dbReference>
<dbReference type="InterPro" id="IPR050748">
    <property type="entry name" value="Glycosyltrans_8_dom-fam"/>
</dbReference>
<dbReference type="AlphaFoldDB" id="A0A5B7ZW22"/>
<sequence length="309" mass="36199">MVRTDSSVHLAIAFDENYLEPFYALITSVFQNNPQNRIEVHAIATGVSDASKRGIEEYIQRHGSAIHFYQVDEEYISRFVLTSKWTPAVYYRLFFPLLVPASVERLLYIDTDTLVVGDLREFDKIELGSYPVAAAYDNWVKTNPDLGITEEGKYFNSGVLLMNVPEWKKQNVSEKAIDFLLKYPEKIKFVDQDALNAVLIGNWLRIDNRYNLIYSLIPETLPRKEFDAFLADKVILHFTLQRPWTMLCQNRFRYLYRRYLAQSPFKSTRRYTDFAVSKIPRLMRIRLRELYFDNPSAASLWQRLKGSVS</sequence>
<dbReference type="OrthoDB" id="695971at2"/>
<evidence type="ECO:0000256" key="3">
    <source>
        <dbReference type="ARBA" id="ARBA00022723"/>
    </source>
</evidence>
<dbReference type="EMBL" id="CP040896">
    <property type="protein sequence ID" value="QDA59341.1"/>
    <property type="molecule type" value="Genomic_DNA"/>
</dbReference>
<evidence type="ECO:0000256" key="1">
    <source>
        <dbReference type="ARBA" id="ARBA00022676"/>
    </source>
</evidence>
<dbReference type="InterPro" id="IPR002495">
    <property type="entry name" value="Glyco_trans_8"/>
</dbReference>
<dbReference type="PANTHER" id="PTHR13778:SF47">
    <property type="entry name" value="LIPOPOLYSACCHARIDE 1,3-GALACTOSYLTRANSFERASE"/>
    <property type="match status" value="1"/>
</dbReference>
<name>A0A5B7ZW22_9BACT</name>
<proteinExistence type="predicted"/>
<dbReference type="KEGG" id="hyj:FHG12_04135"/>
<dbReference type="GO" id="GO:0046872">
    <property type="term" value="F:metal ion binding"/>
    <property type="evidence" value="ECO:0007669"/>
    <property type="project" value="UniProtKB-KW"/>
</dbReference>
<dbReference type="Proteomes" id="UP000305398">
    <property type="component" value="Chromosome"/>
</dbReference>
<evidence type="ECO:0000313" key="4">
    <source>
        <dbReference type="EMBL" id="QDA59341.1"/>
    </source>
</evidence>
<dbReference type="Pfam" id="PF01501">
    <property type="entry name" value="Glyco_transf_8"/>
    <property type="match status" value="1"/>
</dbReference>
<dbReference type="SUPFAM" id="SSF53448">
    <property type="entry name" value="Nucleotide-diphospho-sugar transferases"/>
    <property type="match status" value="1"/>
</dbReference>
<dbReference type="Gene3D" id="3.90.550.10">
    <property type="entry name" value="Spore Coat Polysaccharide Biosynthesis Protein SpsA, Chain A"/>
    <property type="match status" value="1"/>
</dbReference>
<protein>
    <submittedName>
        <fullName evidence="4">Glycosyltransferase family 8 protein</fullName>
    </submittedName>
</protein>
<evidence type="ECO:0000256" key="2">
    <source>
        <dbReference type="ARBA" id="ARBA00022679"/>
    </source>
</evidence>
<keyword evidence="1" id="KW-0328">Glycosyltransferase</keyword>
<dbReference type="CDD" id="cd04194">
    <property type="entry name" value="GT8_A4GalT_like"/>
    <property type="match status" value="1"/>
</dbReference>
<dbReference type="RefSeq" id="WP_139514523.1">
    <property type="nucleotide sequence ID" value="NZ_CP040896.1"/>
</dbReference>
<accession>A0A5B7ZW22</accession>
<keyword evidence="3" id="KW-0479">Metal-binding</keyword>
<keyword evidence="2 4" id="KW-0808">Transferase</keyword>
<dbReference type="InterPro" id="IPR029044">
    <property type="entry name" value="Nucleotide-diphossugar_trans"/>
</dbReference>
<evidence type="ECO:0000313" key="5">
    <source>
        <dbReference type="Proteomes" id="UP000305398"/>
    </source>
</evidence>
<reference evidence="4 5" key="1">
    <citation type="submission" date="2019-06" db="EMBL/GenBank/DDBJ databases">
        <authorList>
            <person name="Srinivasan S."/>
        </authorList>
    </citation>
    <scope>NUCLEOTIDE SEQUENCE [LARGE SCALE GENOMIC DNA]</scope>
    <source>
        <strain evidence="4 5">17J68-5</strain>
    </source>
</reference>
<keyword evidence="5" id="KW-1185">Reference proteome</keyword>
<dbReference type="PANTHER" id="PTHR13778">
    <property type="entry name" value="GLYCOSYLTRANSFERASE 8 DOMAIN-CONTAINING PROTEIN"/>
    <property type="match status" value="1"/>
</dbReference>
<gene>
    <name evidence="4" type="ORF">FHG12_04135</name>
</gene>
<organism evidence="4 5">
    <name type="scientific">Hymenobacter jejuensis</name>
    <dbReference type="NCBI Taxonomy" id="2502781"/>
    <lineage>
        <taxon>Bacteria</taxon>
        <taxon>Pseudomonadati</taxon>
        <taxon>Bacteroidota</taxon>
        <taxon>Cytophagia</taxon>
        <taxon>Cytophagales</taxon>
        <taxon>Hymenobacteraceae</taxon>
        <taxon>Hymenobacter</taxon>
    </lineage>
</organism>